<evidence type="ECO:0000313" key="1">
    <source>
        <dbReference type="EMBL" id="GBL83732.1"/>
    </source>
</evidence>
<organism evidence="1 2">
    <name type="scientific">Araneus ventricosus</name>
    <name type="common">Orbweaver spider</name>
    <name type="synonym">Epeira ventricosa</name>
    <dbReference type="NCBI Taxonomy" id="182803"/>
    <lineage>
        <taxon>Eukaryota</taxon>
        <taxon>Metazoa</taxon>
        <taxon>Ecdysozoa</taxon>
        <taxon>Arthropoda</taxon>
        <taxon>Chelicerata</taxon>
        <taxon>Arachnida</taxon>
        <taxon>Araneae</taxon>
        <taxon>Araneomorphae</taxon>
        <taxon>Entelegynae</taxon>
        <taxon>Araneoidea</taxon>
        <taxon>Araneidae</taxon>
        <taxon>Araneus</taxon>
    </lineage>
</organism>
<evidence type="ECO:0000313" key="2">
    <source>
        <dbReference type="Proteomes" id="UP000499080"/>
    </source>
</evidence>
<dbReference type="AlphaFoldDB" id="A0A4Y2AUJ7"/>
<sequence>MFALNSHAVDHATSAIAPLPPCDDNISESAYPVLENGPLNECLVTANSIPDNSVSGQKKANKSPAVQSFFSSLPLPLLTSFSQFIYSSVFNKKCKV</sequence>
<comment type="caution">
    <text evidence="1">The sequence shown here is derived from an EMBL/GenBank/DDBJ whole genome shotgun (WGS) entry which is preliminary data.</text>
</comment>
<reference evidence="1 2" key="1">
    <citation type="journal article" date="2019" name="Sci. Rep.">
        <title>Orb-weaving spider Araneus ventricosus genome elucidates the spidroin gene catalogue.</title>
        <authorList>
            <person name="Kono N."/>
            <person name="Nakamura H."/>
            <person name="Ohtoshi R."/>
            <person name="Moran D.A.P."/>
            <person name="Shinohara A."/>
            <person name="Yoshida Y."/>
            <person name="Fujiwara M."/>
            <person name="Mori M."/>
            <person name="Tomita M."/>
            <person name="Arakawa K."/>
        </authorList>
    </citation>
    <scope>NUCLEOTIDE SEQUENCE [LARGE SCALE GENOMIC DNA]</scope>
</reference>
<dbReference type="EMBL" id="BGPR01233363">
    <property type="protein sequence ID" value="GBL83732.1"/>
    <property type="molecule type" value="Genomic_DNA"/>
</dbReference>
<dbReference type="Proteomes" id="UP000499080">
    <property type="component" value="Unassembled WGS sequence"/>
</dbReference>
<name>A0A4Y2AUJ7_ARAVE</name>
<proteinExistence type="predicted"/>
<accession>A0A4Y2AUJ7</accession>
<protein>
    <submittedName>
        <fullName evidence="1">Uncharacterized protein</fullName>
    </submittedName>
</protein>
<gene>
    <name evidence="1" type="ORF">AVEN_10395_1</name>
</gene>
<keyword evidence="2" id="KW-1185">Reference proteome</keyword>